<evidence type="ECO:0000256" key="5">
    <source>
        <dbReference type="RuleBase" id="RU000688"/>
    </source>
</evidence>
<dbReference type="InterPro" id="IPR053093">
    <property type="entry name" value="GPCR-like"/>
</dbReference>
<evidence type="ECO:0000256" key="4">
    <source>
        <dbReference type="ARBA" id="ARBA00023136"/>
    </source>
</evidence>
<reference evidence="9" key="1">
    <citation type="submission" date="2025-08" db="UniProtKB">
        <authorList>
            <consortium name="RefSeq"/>
        </authorList>
    </citation>
    <scope>IDENTIFICATION</scope>
</reference>
<feature type="transmembrane region" description="Helical" evidence="6">
    <location>
        <begin position="254"/>
        <end position="278"/>
    </location>
</feature>
<evidence type="ECO:0000256" key="2">
    <source>
        <dbReference type="ARBA" id="ARBA00022692"/>
    </source>
</evidence>
<name>A0ABM1EJY8_PRICU</name>
<dbReference type="PROSITE" id="PS50262">
    <property type="entry name" value="G_PROTEIN_RECEP_F1_2"/>
    <property type="match status" value="1"/>
</dbReference>
<keyword evidence="4 6" id="KW-0472">Membrane</keyword>
<dbReference type="GeneID" id="106812985"/>
<feature type="transmembrane region" description="Helical" evidence="6">
    <location>
        <begin position="143"/>
        <end position="163"/>
    </location>
</feature>
<keyword evidence="3 6" id="KW-1133">Transmembrane helix</keyword>
<evidence type="ECO:0000313" key="8">
    <source>
        <dbReference type="Proteomes" id="UP000695022"/>
    </source>
</evidence>
<dbReference type="PANTHER" id="PTHR47760">
    <property type="entry name" value="G-PROTEIN COUPLED RECEPTOR B0563.6-LIKE PROTEIN-RELATED"/>
    <property type="match status" value="1"/>
</dbReference>
<accession>A0ABM1EJY8</accession>
<keyword evidence="5" id="KW-0807">Transducer</keyword>
<feature type="transmembrane region" description="Helical" evidence="6">
    <location>
        <begin position="28"/>
        <end position="49"/>
    </location>
</feature>
<dbReference type="InterPro" id="IPR017452">
    <property type="entry name" value="GPCR_Rhodpsn_7TM"/>
</dbReference>
<keyword evidence="5 9" id="KW-0675">Receptor</keyword>
<comment type="similarity">
    <text evidence="5">Belongs to the G-protein coupled receptor 1 family.</text>
</comment>
<keyword evidence="5" id="KW-0297">G-protein coupled receptor</keyword>
<dbReference type="PRINTS" id="PR00237">
    <property type="entry name" value="GPCRRHODOPSN"/>
</dbReference>
<feature type="domain" description="G-protein coupled receptors family 1 profile" evidence="7">
    <location>
        <begin position="40"/>
        <end position="313"/>
    </location>
</feature>
<dbReference type="PANTHER" id="PTHR47760:SF1">
    <property type="entry name" value="G-PROTEIN COUPLED RECEPTORS FAMILY 1 PROFILE DOMAIN-CONTAINING PROTEIN"/>
    <property type="match status" value="1"/>
</dbReference>
<keyword evidence="2 5" id="KW-0812">Transmembrane</keyword>
<dbReference type="Gene3D" id="1.20.1070.10">
    <property type="entry name" value="Rhodopsin 7-helix transmembrane proteins"/>
    <property type="match status" value="1"/>
</dbReference>
<keyword evidence="8" id="KW-1185">Reference proteome</keyword>
<comment type="subcellular location">
    <subcellularLocation>
        <location evidence="1">Membrane</location>
    </subcellularLocation>
</comment>
<sequence length="348" mass="39548">MTQAPDNSGGNDTVEEATDRVDFIVNSVMLPIVLVAGISGGVLNIIVLWKSDKLRGTSYTYLRWMSITDLAVLIVKSVQVTFTRFPAESRPLSTVRFYAHGYLLLINSFVCMSSLLVAVVSIERYFSICQPLRFQFLHTRKTARVAIVAVVIVSVIIHIPHTFDKYVAKHVSPTTNATYYTREWNQSVRNDVIYAYVWPVVRQFFYSFLPIVCLLCLNPPIILAHRRSLAQRRRMRAKQTTDEASHAREQRRMFVMLLCVSVVFLVCMTPQAILAILISSVSVSFINSLEFFTFRMIAHLFEKVNSAANFYAYSLASGAFRQSFREVFPFCFRSRVQPGSSSVRASTD</sequence>
<proteinExistence type="inferred from homology"/>
<evidence type="ECO:0000256" key="6">
    <source>
        <dbReference type="SAM" id="Phobius"/>
    </source>
</evidence>
<dbReference type="PROSITE" id="PS00237">
    <property type="entry name" value="G_PROTEIN_RECEP_F1_1"/>
    <property type="match status" value="1"/>
</dbReference>
<dbReference type="InterPro" id="IPR000276">
    <property type="entry name" value="GPCR_Rhodpsn"/>
</dbReference>
<feature type="transmembrane region" description="Helical" evidence="6">
    <location>
        <begin position="61"/>
        <end position="82"/>
    </location>
</feature>
<organism evidence="8 9">
    <name type="scientific">Priapulus caudatus</name>
    <name type="common">Priapulid worm</name>
    <dbReference type="NCBI Taxonomy" id="37621"/>
    <lineage>
        <taxon>Eukaryota</taxon>
        <taxon>Metazoa</taxon>
        <taxon>Ecdysozoa</taxon>
        <taxon>Scalidophora</taxon>
        <taxon>Priapulida</taxon>
        <taxon>Priapulimorpha</taxon>
        <taxon>Priapulimorphida</taxon>
        <taxon>Priapulidae</taxon>
        <taxon>Priapulus</taxon>
    </lineage>
</organism>
<evidence type="ECO:0000259" key="7">
    <source>
        <dbReference type="PROSITE" id="PS50262"/>
    </source>
</evidence>
<dbReference type="Pfam" id="PF00001">
    <property type="entry name" value="7tm_1"/>
    <property type="match status" value="1"/>
</dbReference>
<protein>
    <submittedName>
        <fullName evidence="9">Probable G-protein coupled receptor AH9.1</fullName>
    </submittedName>
</protein>
<gene>
    <name evidence="9" type="primary">LOC106812985</name>
</gene>
<dbReference type="CDD" id="cd14978">
    <property type="entry name" value="7tmA_FMRFamide_R-like"/>
    <property type="match status" value="1"/>
</dbReference>
<evidence type="ECO:0000256" key="1">
    <source>
        <dbReference type="ARBA" id="ARBA00004370"/>
    </source>
</evidence>
<dbReference type="Proteomes" id="UP000695022">
    <property type="component" value="Unplaced"/>
</dbReference>
<dbReference type="SUPFAM" id="SSF81321">
    <property type="entry name" value="Family A G protein-coupled receptor-like"/>
    <property type="match status" value="1"/>
</dbReference>
<dbReference type="RefSeq" id="XP_014672509.1">
    <property type="nucleotide sequence ID" value="XM_014817023.1"/>
</dbReference>
<feature type="transmembrane region" description="Helical" evidence="6">
    <location>
        <begin position="204"/>
        <end position="225"/>
    </location>
</feature>
<evidence type="ECO:0000256" key="3">
    <source>
        <dbReference type="ARBA" id="ARBA00022989"/>
    </source>
</evidence>
<feature type="transmembrane region" description="Helical" evidence="6">
    <location>
        <begin position="102"/>
        <end position="122"/>
    </location>
</feature>
<evidence type="ECO:0000313" key="9">
    <source>
        <dbReference type="RefSeq" id="XP_014672509.1"/>
    </source>
</evidence>